<dbReference type="InterPro" id="IPR050197">
    <property type="entry name" value="Aldolase_class_II_sugar_metab"/>
</dbReference>
<reference evidence="5" key="1">
    <citation type="journal article" date="2019" name="Int. J. Syst. Evol. Microbiol.">
        <title>The Global Catalogue of Microorganisms (GCM) 10K type strain sequencing project: providing services to taxonomists for standard genome sequencing and annotation.</title>
        <authorList>
            <consortium name="The Broad Institute Genomics Platform"/>
            <consortium name="The Broad Institute Genome Sequencing Center for Infectious Disease"/>
            <person name="Wu L."/>
            <person name="Ma J."/>
        </authorList>
    </citation>
    <scope>NUCLEOTIDE SEQUENCE [LARGE SCALE GENOMIC DNA]</scope>
    <source>
        <strain evidence="5">JCM 18303</strain>
    </source>
</reference>
<sequence length="257" mass="27008">MDAIRRELVRLSRSLGDPAADLAILGEGNTSAALGDGTFLVKASGTSLNTVDEDDLVRLEHAAVLDLIDDPRLADHDVAGLSARMRSTLVGSVTGRPSIETMLHALSLELPGVEVVGHTHPTAVNTLLCSDRAAELVAGSLFPDQVVVCGANALLVPYAEPGLPLARAVRDGLRSHMEAHGTPPRLVYLGNHGIVALGASTAQVLAITSMSVKAARVLAGALAVGRPRYLDPATVHRLTHRPDEKHRQALIAGRGRR</sequence>
<organism evidence="4 5">
    <name type="scientific">Pseudonocardia eucalypti</name>
    <dbReference type="NCBI Taxonomy" id="648755"/>
    <lineage>
        <taxon>Bacteria</taxon>
        <taxon>Bacillati</taxon>
        <taxon>Actinomycetota</taxon>
        <taxon>Actinomycetes</taxon>
        <taxon>Pseudonocardiales</taxon>
        <taxon>Pseudonocardiaceae</taxon>
        <taxon>Pseudonocardia</taxon>
    </lineage>
</organism>
<keyword evidence="5" id="KW-1185">Reference proteome</keyword>
<feature type="domain" description="Class II aldolase/adducin N-terminal" evidence="3">
    <location>
        <begin position="6"/>
        <end position="219"/>
    </location>
</feature>
<dbReference type="Proteomes" id="UP001428817">
    <property type="component" value="Unassembled WGS sequence"/>
</dbReference>
<dbReference type="InterPro" id="IPR001303">
    <property type="entry name" value="Aldolase_II/adducin_N"/>
</dbReference>
<comment type="caution">
    <text evidence="4">The sequence shown here is derived from an EMBL/GenBank/DDBJ whole genome shotgun (WGS) entry which is preliminary data.</text>
</comment>
<evidence type="ECO:0000256" key="1">
    <source>
        <dbReference type="ARBA" id="ARBA00022723"/>
    </source>
</evidence>
<evidence type="ECO:0000313" key="4">
    <source>
        <dbReference type="EMBL" id="GAA5156752.1"/>
    </source>
</evidence>
<dbReference type="EMBL" id="BAABJP010000015">
    <property type="protein sequence ID" value="GAA5156752.1"/>
    <property type="molecule type" value="Genomic_DNA"/>
</dbReference>
<keyword evidence="2" id="KW-0456">Lyase</keyword>
<dbReference type="SUPFAM" id="SSF53639">
    <property type="entry name" value="AraD/HMP-PK domain-like"/>
    <property type="match status" value="1"/>
</dbReference>
<evidence type="ECO:0000259" key="3">
    <source>
        <dbReference type="SMART" id="SM01007"/>
    </source>
</evidence>
<dbReference type="Pfam" id="PF00596">
    <property type="entry name" value="Aldolase_II"/>
    <property type="match status" value="1"/>
</dbReference>
<dbReference type="RefSeq" id="WP_185059581.1">
    <property type="nucleotide sequence ID" value="NZ_BAABJP010000015.1"/>
</dbReference>
<protein>
    <recommendedName>
        <fullName evidence="3">Class II aldolase/adducin N-terminal domain-containing protein</fullName>
    </recommendedName>
</protein>
<dbReference type="Gene3D" id="3.40.225.10">
    <property type="entry name" value="Class II aldolase/adducin N-terminal domain"/>
    <property type="match status" value="1"/>
</dbReference>
<dbReference type="InterPro" id="IPR036409">
    <property type="entry name" value="Aldolase_II/adducin_N_sf"/>
</dbReference>
<name>A0ABP9Q567_9PSEU</name>
<evidence type="ECO:0000256" key="2">
    <source>
        <dbReference type="ARBA" id="ARBA00023239"/>
    </source>
</evidence>
<keyword evidence="1" id="KW-0479">Metal-binding</keyword>
<gene>
    <name evidence="4" type="ORF">GCM10023321_33210</name>
</gene>
<dbReference type="PANTHER" id="PTHR22789">
    <property type="entry name" value="FUCULOSE PHOSPHATE ALDOLASE"/>
    <property type="match status" value="1"/>
</dbReference>
<accession>A0ABP9Q567</accession>
<evidence type="ECO:0000313" key="5">
    <source>
        <dbReference type="Proteomes" id="UP001428817"/>
    </source>
</evidence>
<dbReference type="PANTHER" id="PTHR22789:SF0">
    <property type="entry name" value="3-OXO-TETRONATE 4-PHOSPHATE DECARBOXYLASE-RELATED"/>
    <property type="match status" value="1"/>
</dbReference>
<dbReference type="SMART" id="SM01007">
    <property type="entry name" value="Aldolase_II"/>
    <property type="match status" value="1"/>
</dbReference>
<proteinExistence type="predicted"/>